<proteinExistence type="predicted"/>
<evidence type="ECO:0000313" key="2">
    <source>
        <dbReference type="EMBL" id="GAV06423.1"/>
    </source>
</evidence>
<dbReference type="OrthoDB" id="7478999at2759"/>
<dbReference type="Proteomes" id="UP000186922">
    <property type="component" value="Unassembled WGS sequence"/>
</dbReference>
<sequence length="106" mass="11751">MTQFSWKNGKKLVWDVTVVDALALTTVDFAMSLQAGSVAVAVARRKIMKYHDIGSEFLFCPVGLETAGPWGLCTTEPFDAVGRKRSYGRAKVFLDFKAESINRYPA</sequence>
<evidence type="ECO:0000256" key="1">
    <source>
        <dbReference type="SAM" id="Phobius"/>
    </source>
</evidence>
<keyword evidence="3" id="KW-1185">Reference proteome</keyword>
<dbReference type="EMBL" id="BDGG01000013">
    <property type="protein sequence ID" value="GAV06423.1"/>
    <property type="molecule type" value="Genomic_DNA"/>
</dbReference>
<name>A0A1D1W164_RAMVA</name>
<gene>
    <name evidence="2" type="primary">RvY_16422-1</name>
    <name evidence="2" type="synonym">RvY_16422.1</name>
    <name evidence="2" type="ORF">RvY_16422</name>
</gene>
<accession>A0A1D1W164</accession>
<evidence type="ECO:0000313" key="3">
    <source>
        <dbReference type="Proteomes" id="UP000186922"/>
    </source>
</evidence>
<comment type="caution">
    <text evidence="2">The sequence shown here is derived from an EMBL/GenBank/DDBJ whole genome shotgun (WGS) entry which is preliminary data.</text>
</comment>
<protein>
    <submittedName>
        <fullName evidence="2">Uncharacterized protein</fullName>
    </submittedName>
</protein>
<keyword evidence="1" id="KW-1133">Transmembrane helix</keyword>
<keyword evidence="1" id="KW-0472">Membrane</keyword>
<feature type="transmembrane region" description="Helical" evidence="1">
    <location>
        <begin position="21"/>
        <end position="43"/>
    </location>
</feature>
<dbReference type="AlphaFoldDB" id="A0A1D1W164"/>
<organism evidence="2 3">
    <name type="scientific">Ramazzottius varieornatus</name>
    <name type="common">Water bear</name>
    <name type="synonym">Tardigrade</name>
    <dbReference type="NCBI Taxonomy" id="947166"/>
    <lineage>
        <taxon>Eukaryota</taxon>
        <taxon>Metazoa</taxon>
        <taxon>Ecdysozoa</taxon>
        <taxon>Tardigrada</taxon>
        <taxon>Eutardigrada</taxon>
        <taxon>Parachela</taxon>
        <taxon>Hypsibioidea</taxon>
        <taxon>Ramazzottiidae</taxon>
        <taxon>Ramazzottius</taxon>
    </lineage>
</organism>
<keyword evidence="1" id="KW-0812">Transmembrane</keyword>
<reference evidence="2 3" key="1">
    <citation type="journal article" date="2016" name="Nat. Commun.">
        <title>Extremotolerant tardigrade genome and improved radiotolerance of human cultured cells by tardigrade-unique protein.</title>
        <authorList>
            <person name="Hashimoto T."/>
            <person name="Horikawa D.D."/>
            <person name="Saito Y."/>
            <person name="Kuwahara H."/>
            <person name="Kozuka-Hata H."/>
            <person name="Shin-I T."/>
            <person name="Minakuchi Y."/>
            <person name="Ohishi K."/>
            <person name="Motoyama A."/>
            <person name="Aizu T."/>
            <person name="Enomoto A."/>
            <person name="Kondo K."/>
            <person name="Tanaka S."/>
            <person name="Hara Y."/>
            <person name="Koshikawa S."/>
            <person name="Sagara H."/>
            <person name="Miura T."/>
            <person name="Yokobori S."/>
            <person name="Miyagawa K."/>
            <person name="Suzuki Y."/>
            <person name="Kubo T."/>
            <person name="Oyama M."/>
            <person name="Kohara Y."/>
            <person name="Fujiyama A."/>
            <person name="Arakawa K."/>
            <person name="Katayama T."/>
            <person name="Toyoda A."/>
            <person name="Kunieda T."/>
        </authorList>
    </citation>
    <scope>NUCLEOTIDE SEQUENCE [LARGE SCALE GENOMIC DNA]</scope>
    <source>
        <strain evidence="2 3">YOKOZUNA-1</strain>
    </source>
</reference>